<evidence type="ECO:0000256" key="6">
    <source>
        <dbReference type="ARBA" id="ARBA00023136"/>
    </source>
</evidence>
<dbReference type="GO" id="GO:0030007">
    <property type="term" value="P:intracellular potassium ion homeostasis"/>
    <property type="evidence" value="ECO:0007669"/>
    <property type="project" value="TreeGrafter"/>
</dbReference>
<dbReference type="AlphaFoldDB" id="A0AAV2T9T0"/>
<gene>
    <name evidence="9" type="ORF">CDAUBV1_LOCUS5699</name>
</gene>
<dbReference type="GO" id="GO:1990573">
    <property type="term" value="P:potassium ion import across plasma membrane"/>
    <property type="evidence" value="ECO:0007669"/>
    <property type="project" value="TreeGrafter"/>
</dbReference>
<evidence type="ECO:0000313" key="10">
    <source>
        <dbReference type="Proteomes" id="UP001497525"/>
    </source>
</evidence>
<name>A0AAV2T9T0_CALDB</name>
<dbReference type="PANTHER" id="PTHR11523">
    <property type="entry name" value="SODIUM/POTASSIUM-DEPENDENT ATPASE BETA SUBUNIT"/>
    <property type="match status" value="1"/>
</dbReference>
<comment type="caution">
    <text evidence="9">The sequence shown here is derived from an EMBL/GenBank/DDBJ whole genome shotgun (WGS) entry which is preliminary data.</text>
</comment>
<proteinExistence type="inferred from homology"/>
<comment type="similarity">
    <text evidence="2">Belongs to the X(+)/potassium ATPases subunit beta family.</text>
</comment>
<evidence type="ECO:0000256" key="5">
    <source>
        <dbReference type="ARBA" id="ARBA00022989"/>
    </source>
</evidence>
<dbReference type="InterPro" id="IPR038702">
    <property type="entry name" value="Na/K_ATPase_sub_beta_sf"/>
</dbReference>
<evidence type="ECO:0000256" key="4">
    <source>
        <dbReference type="ARBA" id="ARBA00022968"/>
    </source>
</evidence>
<evidence type="ECO:0000256" key="1">
    <source>
        <dbReference type="ARBA" id="ARBA00004606"/>
    </source>
</evidence>
<dbReference type="Gene3D" id="2.60.40.1660">
    <property type="entry name" value="Na, k-atpase alpha subunit"/>
    <property type="match status" value="1"/>
</dbReference>
<reference evidence="9" key="1">
    <citation type="submission" date="2024-06" db="EMBL/GenBank/DDBJ databases">
        <authorList>
            <person name="Liu X."/>
            <person name="Lenzi L."/>
            <person name="Haldenby T S."/>
            <person name="Uol C."/>
        </authorList>
    </citation>
    <scope>NUCLEOTIDE SEQUENCE</scope>
</reference>
<dbReference type="Pfam" id="PF00287">
    <property type="entry name" value="Na_K-ATPase"/>
    <property type="match status" value="1"/>
</dbReference>
<dbReference type="InterPro" id="IPR000402">
    <property type="entry name" value="Na/K_ATPase_sub_beta"/>
</dbReference>
<evidence type="ECO:0008006" key="11">
    <source>
        <dbReference type="Google" id="ProtNLM"/>
    </source>
</evidence>
<evidence type="ECO:0000256" key="2">
    <source>
        <dbReference type="ARBA" id="ARBA00005876"/>
    </source>
</evidence>
<dbReference type="GO" id="GO:0006883">
    <property type="term" value="P:intracellular sodium ion homeostasis"/>
    <property type="evidence" value="ECO:0007669"/>
    <property type="project" value="TreeGrafter"/>
</dbReference>
<accession>A0AAV2T9T0</accession>
<evidence type="ECO:0000256" key="8">
    <source>
        <dbReference type="SAM" id="Phobius"/>
    </source>
</evidence>
<keyword evidence="6 8" id="KW-0472">Membrane</keyword>
<keyword evidence="5 8" id="KW-1133">Transmembrane helix</keyword>
<sequence>MEINDDPKTAFIQQEEEDGKRKQRTPWRKYKFWKDDERTKNITGRTARGWALFWTHYFVIYVVCLALMTGLLIIITQLIISNDMPYVTGLDSPLDLSPGLGLRPLIDFRTALIAYAASDPQTYMPYVQNIRSFVYFYEEVNIMPQDGFATCENVKSPDDVNLVCKFYPQQLGLCVKENNYGYDRSQPCVILKINKVYGWLPDILNATLSPNPLVRCRGKSTEDLEYLGTIRYYPNITVNGETYGYFSNLYYPYLVQVAYRSPLVGVQFASPQRHMLLMVRCELFNLVNPGGAIEFELLVD</sequence>
<dbReference type="GO" id="GO:0001671">
    <property type="term" value="F:ATPase activator activity"/>
    <property type="evidence" value="ECO:0007669"/>
    <property type="project" value="TreeGrafter"/>
</dbReference>
<dbReference type="GO" id="GO:0005890">
    <property type="term" value="C:sodium:potassium-exchanging ATPase complex"/>
    <property type="evidence" value="ECO:0007669"/>
    <property type="project" value="InterPro"/>
</dbReference>
<keyword evidence="3 8" id="KW-0812">Transmembrane</keyword>
<comment type="subcellular location">
    <subcellularLocation>
        <location evidence="1">Membrane</location>
        <topology evidence="1">Single-pass type II membrane protein</topology>
    </subcellularLocation>
</comment>
<protein>
    <recommendedName>
        <fullName evidence="11">Sodium/potassium-transporting ATPase subunit beta-1</fullName>
    </recommendedName>
</protein>
<dbReference type="Proteomes" id="UP001497525">
    <property type="component" value="Unassembled WGS sequence"/>
</dbReference>
<evidence type="ECO:0000256" key="7">
    <source>
        <dbReference type="SAM" id="MobiDB-lite"/>
    </source>
</evidence>
<evidence type="ECO:0000313" key="9">
    <source>
        <dbReference type="EMBL" id="CAL5132866.1"/>
    </source>
</evidence>
<keyword evidence="4" id="KW-0735">Signal-anchor</keyword>
<feature type="transmembrane region" description="Helical" evidence="8">
    <location>
        <begin position="58"/>
        <end position="80"/>
    </location>
</feature>
<dbReference type="PANTHER" id="PTHR11523:SF28">
    <property type="entry name" value="NA_K-ATPASE BETA SUBUNIT ISOFORM 4-RELATED"/>
    <property type="match status" value="1"/>
</dbReference>
<evidence type="ECO:0000256" key="3">
    <source>
        <dbReference type="ARBA" id="ARBA00022692"/>
    </source>
</evidence>
<organism evidence="9 10">
    <name type="scientific">Calicophoron daubneyi</name>
    <name type="common">Rumen fluke</name>
    <name type="synonym">Paramphistomum daubneyi</name>
    <dbReference type="NCBI Taxonomy" id="300641"/>
    <lineage>
        <taxon>Eukaryota</taxon>
        <taxon>Metazoa</taxon>
        <taxon>Spiralia</taxon>
        <taxon>Lophotrochozoa</taxon>
        <taxon>Platyhelminthes</taxon>
        <taxon>Trematoda</taxon>
        <taxon>Digenea</taxon>
        <taxon>Plagiorchiida</taxon>
        <taxon>Pronocephalata</taxon>
        <taxon>Paramphistomoidea</taxon>
        <taxon>Paramphistomidae</taxon>
        <taxon>Calicophoron</taxon>
    </lineage>
</organism>
<dbReference type="EMBL" id="CAXLJL010000145">
    <property type="protein sequence ID" value="CAL5132866.1"/>
    <property type="molecule type" value="Genomic_DNA"/>
</dbReference>
<feature type="region of interest" description="Disordered" evidence="7">
    <location>
        <begin position="1"/>
        <end position="23"/>
    </location>
</feature>
<dbReference type="GO" id="GO:0036376">
    <property type="term" value="P:sodium ion export across plasma membrane"/>
    <property type="evidence" value="ECO:0007669"/>
    <property type="project" value="TreeGrafter"/>
</dbReference>